<feature type="region of interest" description="Disordered" evidence="1">
    <location>
        <begin position="89"/>
        <end position="115"/>
    </location>
</feature>
<dbReference type="AlphaFoldDB" id="A0A4Y2T050"/>
<feature type="compositionally biased region" description="Basic residues" evidence="1">
    <location>
        <begin position="53"/>
        <end position="63"/>
    </location>
</feature>
<protein>
    <submittedName>
        <fullName evidence="2">Uncharacterized protein</fullName>
    </submittedName>
</protein>
<feature type="region of interest" description="Disordered" evidence="1">
    <location>
        <begin position="39"/>
        <end position="69"/>
    </location>
</feature>
<keyword evidence="3" id="KW-1185">Reference proteome</keyword>
<organism evidence="2 3">
    <name type="scientific">Araneus ventricosus</name>
    <name type="common">Orbweaver spider</name>
    <name type="synonym">Epeira ventricosa</name>
    <dbReference type="NCBI Taxonomy" id="182803"/>
    <lineage>
        <taxon>Eukaryota</taxon>
        <taxon>Metazoa</taxon>
        <taxon>Ecdysozoa</taxon>
        <taxon>Arthropoda</taxon>
        <taxon>Chelicerata</taxon>
        <taxon>Arachnida</taxon>
        <taxon>Araneae</taxon>
        <taxon>Araneomorphae</taxon>
        <taxon>Entelegynae</taxon>
        <taxon>Araneoidea</taxon>
        <taxon>Araneidae</taxon>
        <taxon>Araneus</taxon>
    </lineage>
</organism>
<name>A0A4Y2T050_ARAVE</name>
<evidence type="ECO:0000256" key="1">
    <source>
        <dbReference type="SAM" id="MobiDB-lite"/>
    </source>
</evidence>
<dbReference type="OrthoDB" id="4327074at2759"/>
<sequence>MAMGKFTHSAWGRFTQCVKLSHRHFFVRTGTSGTCITKSFPTPGDVSPFQKAGPRKRSNRGRKERQTSIHTDTPVKNALQIEKEKSIMRNLASTHHTMSQSENSTRTRYNNEKQR</sequence>
<feature type="compositionally biased region" description="Polar residues" evidence="1">
    <location>
        <begin position="91"/>
        <end position="108"/>
    </location>
</feature>
<dbReference type="Proteomes" id="UP000499080">
    <property type="component" value="Unassembled WGS sequence"/>
</dbReference>
<evidence type="ECO:0000313" key="3">
    <source>
        <dbReference type="Proteomes" id="UP000499080"/>
    </source>
</evidence>
<gene>
    <name evidence="2" type="ORF">AVEN_269442_1</name>
</gene>
<dbReference type="EMBL" id="BGPR01025199">
    <property type="protein sequence ID" value="GBN93897.1"/>
    <property type="molecule type" value="Genomic_DNA"/>
</dbReference>
<reference evidence="2 3" key="1">
    <citation type="journal article" date="2019" name="Sci. Rep.">
        <title>Orb-weaving spider Araneus ventricosus genome elucidates the spidroin gene catalogue.</title>
        <authorList>
            <person name="Kono N."/>
            <person name="Nakamura H."/>
            <person name="Ohtoshi R."/>
            <person name="Moran D.A.P."/>
            <person name="Shinohara A."/>
            <person name="Yoshida Y."/>
            <person name="Fujiwara M."/>
            <person name="Mori M."/>
            <person name="Tomita M."/>
            <person name="Arakawa K."/>
        </authorList>
    </citation>
    <scope>NUCLEOTIDE SEQUENCE [LARGE SCALE GENOMIC DNA]</scope>
</reference>
<comment type="caution">
    <text evidence="2">The sequence shown here is derived from an EMBL/GenBank/DDBJ whole genome shotgun (WGS) entry which is preliminary data.</text>
</comment>
<evidence type="ECO:0000313" key="2">
    <source>
        <dbReference type="EMBL" id="GBN93897.1"/>
    </source>
</evidence>
<accession>A0A4Y2T050</accession>
<proteinExistence type="predicted"/>